<reference evidence="5 6" key="1">
    <citation type="submission" date="2024-04" db="EMBL/GenBank/DDBJ databases">
        <title>Novel species of the genus Ideonella isolated from streams.</title>
        <authorList>
            <person name="Lu H."/>
        </authorList>
    </citation>
    <scope>NUCLEOTIDE SEQUENCE [LARGE SCALE GENOMIC DNA]</scope>
    <source>
        <strain evidence="5 6">LYT19W</strain>
    </source>
</reference>
<evidence type="ECO:0000313" key="5">
    <source>
        <dbReference type="EMBL" id="MEK8046562.1"/>
    </source>
</evidence>
<dbReference type="EMBL" id="JBBUTI010000006">
    <property type="protein sequence ID" value="MEK8046562.1"/>
    <property type="molecule type" value="Genomic_DNA"/>
</dbReference>
<dbReference type="InterPro" id="IPR033891">
    <property type="entry name" value="TTC38"/>
</dbReference>
<dbReference type="RefSeq" id="WP_341398859.1">
    <property type="nucleotide sequence ID" value="NZ_JBBUTI010000006.1"/>
</dbReference>
<keyword evidence="6" id="KW-1185">Reference proteome</keyword>
<evidence type="ECO:0000256" key="3">
    <source>
        <dbReference type="ARBA" id="ARBA00022737"/>
    </source>
</evidence>
<sequence>MSLPPEPQRVLSVPAAGRGGSVSSCAQQALLDAQQAWLEGRPSVPGFLQQAQEADPQWAYPLVLQALWCLGQAEAGSPARARAWLNQAAAWLPGAPPQELQHAHAAVAVLDGRWHEACRLWDDLLLGSPHDVLALLLAHHWDVQRGEALRLRQRPAAVLPDWDETDPRFAQVMGLYAAGLSENQLYPQAEDMGRRALALQARVPAAVVAVAQVMQSQGRFEDGTAWLRQHQPAWADDAVQASHGWWLMGLFRLEAMDVPGLQRLVDAHLSGAALGSAQARIDAVSLLWRMQCVGVDVGGRFAEVLQVSPPDAPDVAAGEHARSDLHVLLALLGAGELSRAERWVARCAERALQPEEARRSNHAVARELGLPLMRSLLALSRGEGPRALASLHAMRNSGHRLGGTAVRREWLDHTLLSAACEVGAADIGRALLNERRMSRPLTPLTRHWAARLGLAL</sequence>
<dbReference type="PANTHER" id="PTHR16263:SF4">
    <property type="entry name" value="TETRATRICOPEPTIDE REPEAT PROTEIN 38"/>
    <property type="match status" value="1"/>
</dbReference>
<gene>
    <name evidence="5" type="ORF">AACH00_09410</name>
</gene>
<proteinExistence type="inferred from homology"/>
<accession>A0ABU9C7K8</accession>
<comment type="similarity">
    <text evidence="1">Belongs to the TTC38 family.</text>
</comment>
<keyword evidence="4" id="KW-0802">TPR repeat</keyword>
<protein>
    <recommendedName>
        <fullName evidence="2">Tetratricopeptide repeat protein 38</fullName>
    </recommendedName>
</protein>
<evidence type="ECO:0000256" key="4">
    <source>
        <dbReference type="ARBA" id="ARBA00022803"/>
    </source>
</evidence>
<dbReference type="Gene3D" id="1.25.40.10">
    <property type="entry name" value="Tetratricopeptide repeat domain"/>
    <property type="match status" value="1"/>
</dbReference>
<evidence type="ECO:0000256" key="1">
    <source>
        <dbReference type="ARBA" id="ARBA00005857"/>
    </source>
</evidence>
<evidence type="ECO:0000313" key="6">
    <source>
        <dbReference type="Proteomes" id="UP001379945"/>
    </source>
</evidence>
<organism evidence="5 6">
    <name type="scientific">Ideonella margarita</name>
    <dbReference type="NCBI Taxonomy" id="2984191"/>
    <lineage>
        <taxon>Bacteria</taxon>
        <taxon>Pseudomonadati</taxon>
        <taxon>Pseudomonadota</taxon>
        <taxon>Betaproteobacteria</taxon>
        <taxon>Burkholderiales</taxon>
        <taxon>Sphaerotilaceae</taxon>
        <taxon>Ideonella</taxon>
    </lineage>
</organism>
<evidence type="ECO:0000256" key="2">
    <source>
        <dbReference type="ARBA" id="ARBA00019992"/>
    </source>
</evidence>
<comment type="caution">
    <text evidence="5">The sequence shown here is derived from an EMBL/GenBank/DDBJ whole genome shotgun (WGS) entry which is preliminary data.</text>
</comment>
<dbReference type="SUPFAM" id="SSF48452">
    <property type="entry name" value="TPR-like"/>
    <property type="match status" value="1"/>
</dbReference>
<name>A0ABU9C7K8_9BURK</name>
<dbReference type="InterPro" id="IPR011990">
    <property type="entry name" value="TPR-like_helical_dom_sf"/>
</dbReference>
<dbReference type="Proteomes" id="UP001379945">
    <property type="component" value="Unassembled WGS sequence"/>
</dbReference>
<keyword evidence="3" id="KW-0677">Repeat</keyword>
<dbReference type="PANTHER" id="PTHR16263">
    <property type="entry name" value="TETRATRICOPEPTIDE REPEAT PROTEIN 38"/>
    <property type="match status" value="1"/>
</dbReference>